<accession>A0A437K7K5</accession>
<proteinExistence type="inferred from homology"/>
<comment type="similarity">
    <text evidence="1">Belongs to the ATP-dependent DNA ligase family.</text>
</comment>
<dbReference type="Gene3D" id="3.30.470.30">
    <property type="entry name" value="DNA ligase/mRNA capping enzyme"/>
    <property type="match status" value="1"/>
</dbReference>
<dbReference type="GO" id="GO:0003910">
    <property type="term" value="F:DNA ligase (ATP) activity"/>
    <property type="evidence" value="ECO:0007669"/>
    <property type="project" value="InterPro"/>
</dbReference>
<evidence type="ECO:0000256" key="1">
    <source>
        <dbReference type="ARBA" id="ARBA00007572"/>
    </source>
</evidence>
<sequence length="287" mass="33721">MLNTPIKPMLLQPAPELPTGDNYSWTIKYDGHRALLHYKDGRIRIYTRHKNEVTQKYLEFEFIKLPVQNCILDGEMICFDNDKDVPVPCFDSLMTRFQASNPTKINDLMQELPVQFVAFDLLFLNDKSLLNEPYYKRLSLLNKHIPNQNNLSVAPVYENGATLFNRVIDLDLEGVVARDNNKPYYLDSRPQNVIFKTKNYQYSTVSISGIRKEKFGWIMKEDNKYRGILEFVPPDERKAFYHITKQLIIDEDKDFIYLDPLIKCEVKYQCLSKNGYMRSASFQKFIV</sequence>
<dbReference type="GO" id="GO:0006281">
    <property type="term" value="P:DNA repair"/>
    <property type="evidence" value="ECO:0007669"/>
    <property type="project" value="InterPro"/>
</dbReference>
<dbReference type="PANTHER" id="PTHR45674:SF4">
    <property type="entry name" value="DNA LIGASE 1"/>
    <property type="match status" value="1"/>
</dbReference>
<dbReference type="Pfam" id="PF01068">
    <property type="entry name" value="DNA_ligase_A_M"/>
    <property type="match status" value="1"/>
</dbReference>
<evidence type="ECO:0000259" key="3">
    <source>
        <dbReference type="Pfam" id="PF01068"/>
    </source>
</evidence>
<dbReference type="GO" id="GO:0006310">
    <property type="term" value="P:DNA recombination"/>
    <property type="evidence" value="ECO:0007669"/>
    <property type="project" value="InterPro"/>
</dbReference>
<feature type="domain" description="ATP-dependent DNA ligase family profile" evidence="3">
    <location>
        <begin position="24"/>
        <end position="198"/>
    </location>
</feature>
<dbReference type="PANTHER" id="PTHR45674">
    <property type="entry name" value="DNA LIGASE 1/3 FAMILY MEMBER"/>
    <property type="match status" value="1"/>
</dbReference>
<reference evidence="4 5" key="1">
    <citation type="submission" date="2019-01" db="EMBL/GenBank/DDBJ databases">
        <title>Bacillus sp. M5HDSG1-1, whole genome shotgun sequence.</title>
        <authorList>
            <person name="Tuo L."/>
        </authorList>
    </citation>
    <scope>NUCLEOTIDE SEQUENCE [LARGE SCALE GENOMIC DNA]</scope>
    <source>
        <strain evidence="4 5">M5HDSG1-1</strain>
    </source>
</reference>
<dbReference type="Proteomes" id="UP000288024">
    <property type="component" value="Unassembled WGS sequence"/>
</dbReference>
<keyword evidence="2" id="KW-0436">Ligase</keyword>
<dbReference type="AlphaFoldDB" id="A0A437K7K5"/>
<dbReference type="SUPFAM" id="SSF56091">
    <property type="entry name" value="DNA ligase/mRNA capping enzyme, catalytic domain"/>
    <property type="match status" value="1"/>
</dbReference>
<dbReference type="GO" id="GO:0005524">
    <property type="term" value="F:ATP binding"/>
    <property type="evidence" value="ECO:0007669"/>
    <property type="project" value="InterPro"/>
</dbReference>
<dbReference type="InterPro" id="IPR012310">
    <property type="entry name" value="DNA_ligase_ATP-dep_cent"/>
</dbReference>
<keyword evidence="5" id="KW-1185">Reference proteome</keyword>
<name>A0A437K7K5_9BACI</name>
<protein>
    <submittedName>
        <fullName evidence="4">DNA polymerase LigD</fullName>
    </submittedName>
</protein>
<evidence type="ECO:0000256" key="2">
    <source>
        <dbReference type="ARBA" id="ARBA00022598"/>
    </source>
</evidence>
<evidence type="ECO:0000313" key="5">
    <source>
        <dbReference type="Proteomes" id="UP000288024"/>
    </source>
</evidence>
<organism evidence="4 5">
    <name type="scientific">Niallia taxi</name>
    <dbReference type="NCBI Taxonomy" id="2499688"/>
    <lineage>
        <taxon>Bacteria</taxon>
        <taxon>Bacillati</taxon>
        <taxon>Bacillota</taxon>
        <taxon>Bacilli</taxon>
        <taxon>Bacillales</taxon>
        <taxon>Bacillaceae</taxon>
        <taxon>Niallia</taxon>
    </lineage>
</organism>
<dbReference type="RefSeq" id="WP_127740004.1">
    <property type="nucleotide sequence ID" value="NZ_CAJCKN010000005.1"/>
</dbReference>
<gene>
    <name evidence="4" type="ORF">EM808_19880</name>
</gene>
<dbReference type="EMBL" id="RZTZ01000009">
    <property type="protein sequence ID" value="RVT59554.1"/>
    <property type="molecule type" value="Genomic_DNA"/>
</dbReference>
<dbReference type="GeneID" id="87619061"/>
<evidence type="ECO:0000313" key="4">
    <source>
        <dbReference type="EMBL" id="RVT59554.1"/>
    </source>
</evidence>
<dbReference type="InterPro" id="IPR050191">
    <property type="entry name" value="ATP-dep_DNA_ligase"/>
</dbReference>
<comment type="caution">
    <text evidence="4">The sequence shown here is derived from an EMBL/GenBank/DDBJ whole genome shotgun (WGS) entry which is preliminary data.</text>
</comment>